<gene>
    <name evidence="1" type="ORF">DPMN_137532</name>
</gene>
<reference evidence="1" key="1">
    <citation type="journal article" date="2019" name="bioRxiv">
        <title>The Genome of the Zebra Mussel, Dreissena polymorpha: A Resource for Invasive Species Research.</title>
        <authorList>
            <person name="McCartney M.A."/>
            <person name="Auch B."/>
            <person name="Kono T."/>
            <person name="Mallez S."/>
            <person name="Zhang Y."/>
            <person name="Obille A."/>
            <person name="Becker A."/>
            <person name="Abrahante J.E."/>
            <person name="Garbe J."/>
            <person name="Badalamenti J.P."/>
            <person name="Herman A."/>
            <person name="Mangelson H."/>
            <person name="Liachko I."/>
            <person name="Sullivan S."/>
            <person name="Sone E.D."/>
            <person name="Koren S."/>
            <person name="Silverstein K.A.T."/>
            <person name="Beckman K.B."/>
            <person name="Gohl D.M."/>
        </authorList>
    </citation>
    <scope>NUCLEOTIDE SEQUENCE</scope>
    <source>
        <strain evidence="1">Duluth1</strain>
        <tissue evidence="1">Whole animal</tissue>
    </source>
</reference>
<name>A0A9D4G5F7_DREPO</name>
<proteinExistence type="predicted"/>
<reference evidence="1" key="2">
    <citation type="submission" date="2020-11" db="EMBL/GenBank/DDBJ databases">
        <authorList>
            <person name="McCartney M.A."/>
            <person name="Auch B."/>
            <person name="Kono T."/>
            <person name="Mallez S."/>
            <person name="Becker A."/>
            <person name="Gohl D.M."/>
            <person name="Silverstein K.A.T."/>
            <person name="Koren S."/>
            <person name="Bechman K.B."/>
            <person name="Herman A."/>
            <person name="Abrahante J.E."/>
            <person name="Garbe J."/>
        </authorList>
    </citation>
    <scope>NUCLEOTIDE SEQUENCE</scope>
    <source>
        <strain evidence="1">Duluth1</strain>
        <tissue evidence="1">Whole animal</tissue>
    </source>
</reference>
<dbReference type="AlphaFoldDB" id="A0A9D4G5F7"/>
<dbReference type="Proteomes" id="UP000828390">
    <property type="component" value="Unassembled WGS sequence"/>
</dbReference>
<comment type="caution">
    <text evidence="1">The sequence shown here is derived from an EMBL/GenBank/DDBJ whole genome shotgun (WGS) entry which is preliminary data.</text>
</comment>
<evidence type="ECO:0000313" key="1">
    <source>
        <dbReference type="EMBL" id="KAH3809171.1"/>
    </source>
</evidence>
<protein>
    <submittedName>
        <fullName evidence="1">Uncharacterized protein</fullName>
    </submittedName>
</protein>
<keyword evidence="2" id="KW-1185">Reference proteome</keyword>
<evidence type="ECO:0000313" key="2">
    <source>
        <dbReference type="Proteomes" id="UP000828390"/>
    </source>
</evidence>
<organism evidence="1 2">
    <name type="scientific">Dreissena polymorpha</name>
    <name type="common">Zebra mussel</name>
    <name type="synonym">Mytilus polymorpha</name>
    <dbReference type="NCBI Taxonomy" id="45954"/>
    <lineage>
        <taxon>Eukaryota</taxon>
        <taxon>Metazoa</taxon>
        <taxon>Spiralia</taxon>
        <taxon>Lophotrochozoa</taxon>
        <taxon>Mollusca</taxon>
        <taxon>Bivalvia</taxon>
        <taxon>Autobranchia</taxon>
        <taxon>Heteroconchia</taxon>
        <taxon>Euheterodonta</taxon>
        <taxon>Imparidentia</taxon>
        <taxon>Neoheterodontei</taxon>
        <taxon>Myida</taxon>
        <taxon>Dreissenoidea</taxon>
        <taxon>Dreissenidae</taxon>
        <taxon>Dreissena</taxon>
    </lineage>
</organism>
<accession>A0A9D4G5F7</accession>
<dbReference type="EMBL" id="JAIWYP010000006">
    <property type="protein sequence ID" value="KAH3809171.1"/>
    <property type="molecule type" value="Genomic_DNA"/>
</dbReference>
<sequence>MHLTALWQSMVDMMVPTPTQTMRGRVSTMKLSETISASLLRYSHSSSCTHCSCKIVLTEKYKQWTQNFRSACHQMRIDSTTL</sequence>